<feature type="region of interest" description="Disordered" evidence="1">
    <location>
        <begin position="91"/>
        <end position="134"/>
    </location>
</feature>
<gene>
    <name evidence="3" type="ORF">HRR80_000142</name>
</gene>
<feature type="region of interest" description="Disordered" evidence="1">
    <location>
        <begin position="865"/>
        <end position="891"/>
    </location>
</feature>
<dbReference type="Proteomes" id="UP001161757">
    <property type="component" value="Unassembled WGS sequence"/>
</dbReference>
<dbReference type="AlphaFoldDB" id="A0AAN6F4H6"/>
<feature type="compositionally biased region" description="Polar residues" evidence="1">
    <location>
        <begin position="121"/>
        <end position="134"/>
    </location>
</feature>
<sequence>MATQVLPYLVTSPFSGHFQANSNLHGSGSGCSGAPPNPSASLRPFFIHQDYQTSSSSVLSIAPTPNNENWHPQVASAEVIPSSRLATACLPKTSSRRAANRDGRLQSTGSSANLPFDSPIPSKSSGLNSTPKLSSTAVKARRLLIELPNEEKGTARLHTQARSPLSVQDRALTVLAGSTPLVVGKNQDRRTDQPVDGRRSCSNQLEYTSQQHCYKGLELPIHTSETLPEAVETFLPCHKQRHSTASSAFVHTMKTASLSNASFTVAPYSSRFARSTDSYGMFGSLGRLSTDSDRPATTSSIDEAAFRRGMKRRQILAELMATEESYVADLKALIYLYSTLLASTVTTSSRLRTSILRNVHDLLHLHESLLERLHQAAFQAAARKWADTVSCRHLGSPRQHRLWRSLGSNVAVRFSRDHRQTRSSVDSLDATRSRAYLGCADPGDVSDIAAIFKEFLNDFLVYEEYCANHSLIAHELQRQVPTMCSGYEAGIESLARSLTALARKHQNEKKGLTVGDLLIKPIQRMTKYPLLLDDLLKQTPAADCPSAHSEVRSTLLCLREVVQTVNHATDNFEARAQVQRRWSLQARLDYGRVTLKVEQFRALGNIRLCGVLHVTWQTRSRVDGSYALCILFDSSLVVALPAGASSRFEVVAFIHLSELKVESSSDGRGLQCHSALYTWKACFEINGHLHEFIFSACSSTEEEVWKRYMQITTVKRTTECLREIPGSIGLDLRSTGAVYSVQAPDLSRNPSVQRAATVGNRASICQVIIRNTHNPHDFHEFRQPTASAMNRSQSHLTSNRIVVLSPKRSERARLEATLSDVWTKDKLPFPGMIGSRGGQIIRASAGTLVRKLSLASIHAPFSRRSGSLSLSSRKSYDGLPESRRSRTKHSTPVFEVRKESLDECIPVRKKSHDVPELDTMDSLISRMIGNNHGTKRLSFSHTGNGITRSGTKSKRGQREVVSALRPDDPAEIFYAEEKGCEEKQEIVEDGLTGRKKRWSNPLGILRGLSAEGLRHMLYSSR</sequence>
<proteinExistence type="predicted"/>
<dbReference type="EMBL" id="JAJGCB010000001">
    <property type="protein sequence ID" value="KAJ8995367.1"/>
    <property type="molecule type" value="Genomic_DNA"/>
</dbReference>
<dbReference type="GO" id="GO:0005737">
    <property type="term" value="C:cytoplasm"/>
    <property type="evidence" value="ECO:0007669"/>
    <property type="project" value="TreeGrafter"/>
</dbReference>
<dbReference type="SMART" id="SM00325">
    <property type="entry name" value="RhoGEF"/>
    <property type="match status" value="1"/>
</dbReference>
<dbReference type="SUPFAM" id="SSF48065">
    <property type="entry name" value="DBL homology domain (DH-domain)"/>
    <property type="match status" value="1"/>
</dbReference>
<feature type="region of interest" description="Disordered" evidence="1">
    <location>
        <begin position="934"/>
        <end position="957"/>
    </location>
</feature>
<dbReference type="PANTHER" id="PTHR45818:SF3">
    <property type="entry name" value="PROTEIN VAV"/>
    <property type="match status" value="1"/>
</dbReference>
<name>A0AAN6F4H6_EXODE</name>
<dbReference type="InterPro" id="IPR035899">
    <property type="entry name" value="DBL_dom_sf"/>
</dbReference>
<evidence type="ECO:0000256" key="1">
    <source>
        <dbReference type="SAM" id="MobiDB-lite"/>
    </source>
</evidence>
<dbReference type="InterPro" id="IPR000219">
    <property type="entry name" value="DH_dom"/>
</dbReference>
<dbReference type="PANTHER" id="PTHR45818">
    <property type="entry name" value="PROTEIN VAV"/>
    <property type="match status" value="1"/>
</dbReference>
<evidence type="ECO:0000313" key="3">
    <source>
        <dbReference type="EMBL" id="KAJ8995367.1"/>
    </source>
</evidence>
<comment type="caution">
    <text evidence="3">The sequence shown here is derived from an EMBL/GenBank/DDBJ whole genome shotgun (WGS) entry which is preliminary data.</text>
</comment>
<evidence type="ECO:0000313" key="4">
    <source>
        <dbReference type="Proteomes" id="UP001161757"/>
    </source>
</evidence>
<dbReference type="Gene3D" id="1.20.900.10">
    <property type="entry name" value="Dbl homology (DH) domain"/>
    <property type="match status" value="1"/>
</dbReference>
<dbReference type="PROSITE" id="PS50010">
    <property type="entry name" value="DH_2"/>
    <property type="match status" value="1"/>
</dbReference>
<accession>A0AAN6F4H6</accession>
<organism evidence="3 4">
    <name type="scientific">Exophiala dermatitidis</name>
    <name type="common">Black yeast-like fungus</name>
    <name type="synonym">Wangiella dermatitidis</name>
    <dbReference type="NCBI Taxonomy" id="5970"/>
    <lineage>
        <taxon>Eukaryota</taxon>
        <taxon>Fungi</taxon>
        <taxon>Dikarya</taxon>
        <taxon>Ascomycota</taxon>
        <taxon>Pezizomycotina</taxon>
        <taxon>Eurotiomycetes</taxon>
        <taxon>Chaetothyriomycetidae</taxon>
        <taxon>Chaetothyriales</taxon>
        <taxon>Herpotrichiellaceae</taxon>
        <taxon>Exophiala</taxon>
    </lineage>
</organism>
<dbReference type="Pfam" id="PF00621">
    <property type="entry name" value="RhoGEF"/>
    <property type="match status" value="1"/>
</dbReference>
<feature type="compositionally biased region" description="Basic and acidic residues" evidence="1">
    <location>
        <begin position="874"/>
        <end position="884"/>
    </location>
</feature>
<protein>
    <recommendedName>
        <fullName evidence="2">DH domain-containing protein</fullName>
    </recommendedName>
</protein>
<feature type="compositionally biased region" description="Polar residues" evidence="1">
    <location>
        <begin position="937"/>
        <end position="950"/>
    </location>
</feature>
<dbReference type="GO" id="GO:0005085">
    <property type="term" value="F:guanyl-nucleotide exchange factor activity"/>
    <property type="evidence" value="ECO:0007669"/>
    <property type="project" value="InterPro"/>
</dbReference>
<feature type="domain" description="DH" evidence="2">
    <location>
        <begin position="311"/>
        <end position="568"/>
    </location>
</feature>
<evidence type="ECO:0000259" key="2">
    <source>
        <dbReference type="PROSITE" id="PS50010"/>
    </source>
</evidence>
<reference evidence="3" key="1">
    <citation type="submission" date="2023-01" db="EMBL/GenBank/DDBJ databases">
        <title>Exophiala dermititidis isolated from Cystic Fibrosis Patient.</title>
        <authorList>
            <person name="Kurbessoian T."/>
            <person name="Crocker A."/>
            <person name="Murante D."/>
            <person name="Hogan D.A."/>
            <person name="Stajich J.E."/>
        </authorList>
    </citation>
    <scope>NUCLEOTIDE SEQUENCE</scope>
    <source>
        <strain evidence="3">Ex8</strain>
    </source>
</reference>